<accession>A0AAV5AV13</accession>
<dbReference type="AlphaFoldDB" id="A0AAV5AV13"/>
<keyword evidence="1" id="KW-0472">Membrane</keyword>
<keyword evidence="1" id="KW-1133">Transmembrane helix</keyword>
<dbReference type="EMBL" id="BQKA01000021">
    <property type="protein sequence ID" value="GJM50115.1"/>
    <property type="molecule type" value="Genomic_DNA"/>
</dbReference>
<name>A0AAV5AV13_9FLAO</name>
<dbReference type="EMBL" id="BQKB01000025">
    <property type="protein sequence ID" value="GJM53060.1"/>
    <property type="molecule type" value="Genomic_DNA"/>
</dbReference>
<dbReference type="Gene3D" id="2.40.160.20">
    <property type="match status" value="1"/>
</dbReference>
<evidence type="ECO:0000256" key="1">
    <source>
        <dbReference type="SAM" id="Phobius"/>
    </source>
</evidence>
<evidence type="ECO:0000313" key="5">
    <source>
        <dbReference type="Proteomes" id="UP001207736"/>
    </source>
</evidence>
<comment type="caution">
    <text evidence="3">The sequence shown here is derived from an EMBL/GenBank/DDBJ whole genome shotgun (WGS) entry which is preliminary data.</text>
</comment>
<dbReference type="Pfam" id="PF13568">
    <property type="entry name" value="OMP_b-brl_2"/>
    <property type="match status" value="1"/>
</dbReference>
<dbReference type="InterPro" id="IPR011250">
    <property type="entry name" value="OMP/PagP_B-barrel"/>
</dbReference>
<feature type="domain" description="Outer membrane protein beta-barrel" evidence="2">
    <location>
        <begin position="251"/>
        <end position="377"/>
    </location>
</feature>
<dbReference type="InterPro" id="IPR025665">
    <property type="entry name" value="Beta-barrel_OMP_2"/>
</dbReference>
<proteinExistence type="predicted"/>
<dbReference type="RefSeq" id="WP_264846752.1">
    <property type="nucleotide sequence ID" value="NZ_BPMA01000028.1"/>
</dbReference>
<evidence type="ECO:0000259" key="2">
    <source>
        <dbReference type="Pfam" id="PF13568"/>
    </source>
</evidence>
<dbReference type="Proteomes" id="UP001208692">
    <property type="component" value="Unassembled WGS sequence"/>
</dbReference>
<keyword evidence="1" id="KW-0812">Transmembrane</keyword>
<organism evidence="3 5">
    <name type="scientific">Capnocytophaga catalasegens</name>
    <dbReference type="NCBI Taxonomy" id="1004260"/>
    <lineage>
        <taxon>Bacteria</taxon>
        <taxon>Pseudomonadati</taxon>
        <taxon>Bacteroidota</taxon>
        <taxon>Flavobacteriia</taxon>
        <taxon>Flavobacteriales</taxon>
        <taxon>Flavobacteriaceae</taxon>
        <taxon>Capnocytophaga</taxon>
    </lineage>
</organism>
<dbReference type="SUPFAM" id="SSF56925">
    <property type="entry name" value="OMPA-like"/>
    <property type="match status" value="1"/>
</dbReference>
<sequence>MKEEWLKDIHKQMTDYELDEPDNLWEQIQTKMSEEKNKRNRTIALLWTKRLASAVAIVFLLFSIGQYLGKNTDSATIKMVDVPKKIVSKQEDNVNNNLSSPSIVKNKNIFIEKNTTQNTSEKIVSAEKKSLENTKQKPQNKSNFDTSKVVLIQKNMQMATIKTDYTLTENLENEPQSRTSEEILPEEMAQVTTDKAPKRMAFGVFTSGGASSSLNSESVNQDVFPSIGSDESTWKDSPLLGALATQGREIETKTKHQLPIRAGLLFSYEISNRLGIESGVTYTFLASDIREGDDNLYFTSRQQLHYVGIPLKVRYKILDTRGFELYSSLGVLSEKNISGTSKKTYFFDNQVTQTENEKVKINPWQWSANTSVGVQYNFTPLWGIYAEPGVSYFFKNNSPVETIYTDKPFNFNFSLGLRFTLGR</sequence>
<evidence type="ECO:0000313" key="6">
    <source>
        <dbReference type="Proteomes" id="UP001208692"/>
    </source>
</evidence>
<evidence type="ECO:0000313" key="3">
    <source>
        <dbReference type="EMBL" id="GJM50115.1"/>
    </source>
</evidence>
<evidence type="ECO:0000313" key="4">
    <source>
        <dbReference type="EMBL" id="GJM53060.1"/>
    </source>
</evidence>
<keyword evidence="6" id="KW-1185">Reference proteome</keyword>
<dbReference type="Proteomes" id="UP001207736">
    <property type="component" value="Unassembled WGS sequence"/>
</dbReference>
<reference evidence="3 6" key="1">
    <citation type="submission" date="2021-11" db="EMBL/GenBank/DDBJ databases">
        <title>Draft genome sequence of Capnocytophaga sp. strain KC07075 isolated from cat oral cavity.</title>
        <authorList>
            <person name="Suzuki M."/>
            <person name="Imaoka K."/>
            <person name="Kimura M."/>
            <person name="Morikawa S."/>
            <person name="Maeda K."/>
        </authorList>
    </citation>
    <scope>NUCLEOTIDE SEQUENCE</scope>
    <source>
        <strain evidence="3">KC07075</strain>
        <strain evidence="4 6">KC07079</strain>
    </source>
</reference>
<gene>
    <name evidence="3" type="ORF">RCZ15_10890</name>
    <name evidence="4" type="ORF">RCZ16_13770</name>
</gene>
<protein>
    <recommendedName>
        <fullName evidence="2">Outer membrane protein beta-barrel domain-containing protein</fullName>
    </recommendedName>
</protein>
<feature type="transmembrane region" description="Helical" evidence="1">
    <location>
        <begin position="51"/>
        <end position="69"/>
    </location>
</feature>